<evidence type="ECO:0000259" key="4">
    <source>
        <dbReference type="PROSITE" id="PS50835"/>
    </source>
</evidence>
<dbReference type="AlphaFoldDB" id="A0A9D3SR75"/>
<dbReference type="Pfam" id="PF07654">
    <property type="entry name" value="C1-set"/>
    <property type="match status" value="2"/>
</dbReference>
<proteinExistence type="predicted"/>
<evidence type="ECO:0000256" key="3">
    <source>
        <dbReference type="SAM" id="Phobius"/>
    </source>
</evidence>
<sequence length="377" mass="42836">MCSYSQAYFGAGTKLTVLDKNVKISEPVVKVLDVSEKEACQKTNITLVCLAESFYPDHVDVIWTVDGDNRTTDVSTDEAAIQNDETKFYSISSRLNINYKNEWTKGKKFTCTVRFYNGKEYTENSHFITGPKIEGDEERTEKYVLSVNTTMLAYGMFIAKSIAYGTFILYIIKRQPSVHLSCRSLCQALCQCASFADLKFGPGTRLTVLEPNMTITSPTVTMLPPSPKELCNAQEKNTNVTLVCLATDFYPDHVIITWQVNTKERDTNVATDHVAQQNRGSRFYSMSSRLHVNHAEWTNVKNNFTCIISFYNGYKHEKLENTITYSPVRVYVTVQFGYLLFIFKSLLYAVLVSILVWMCKATKEKTLVTENGDIMIN</sequence>
<evidence type="ECO:0000313" key="6">
    <source>
        <dbReference type="Proteomes" id="UP000824219"/>
    </source>
</evidence>
<evidence type="ECO:0000256" key="2">
    <source>
        <dbReference type="ARBA" id="ARBA00023319"/>
    </source>
</evidence>
<keyword evidence="1" id="KW-1015">Disulfide bond</keyword>
<dbReference type="PROSITE" id="PS50835">
    <property type="entry name" value="IG_LIKE"/>
    <property type="match status" value="2"/>
</dbReference>
<dbReference type="OrthoDB" id="9049585at2759"/>
<accession>A0A9D3SR75</accession>
<feature type="transmembrane region" description="Helical" evidence="3">
    <location>
        <begin position="336"/>
        <end position="357"/>
    </location>
</feature>
<dbReference type="PANTHER" id="PTHR23411">
    <property type="entry name" value="TAPASIN"/>
    <property type="match status" value="1"/>
</dbReference>
<keyword evidence="3" id="KW-1133">Transmembrane helix</keyword>
<dbReference type="InterPro" id="IPR003597">
    <property type="entry name" value="Ig_C1-set"/>
</dbReference>
<dbReference type="SUPFAM" id="SSF48726">
    <property type="entry name" value="Immunoglobulin"/>
    <property type="match status" value="2"/>
</dbReference>
<keyword evidence="3" id="KW-0812">Transmembrane</keyword>
<evidence type="ECO:0000313" key="5">
    <source>
        <dbReference type="EMBL" id="KAG7328533.1"/>
    </source>
</evidence>
<dbReference type="EMBL" id="JAHKSW010000009">
    <property type="protein sequence ID" value="KAG7328533.1"/>
    <property type="molecule type" value="Genomic_DNA"/>
</dbReference>
<keyword evidence="6" id="KW-1185">Reference proteome</keyword>
<gene>
    <name evidence="5" type="ORF">KOW79_008477</name>
</gene>
<protein>
    <recommendedName>
        <fullName evidence="4">Ig-like domain-containing protein</fullName>
    </recommendedName>
</protein>
<dbReference type="InterPro" id="IPR013783">
    <property type="entry name" value="Ig-like_fold"/>
</dbReference>
<keyword evidence="3" id="KW-0472">Membrane</keyword>
<comment type="caution">
    <text evidence="5">The sequence shown here is derived from an EMBL/GenBank/DDBJ whole genome shotgun (WGS) entry which is preliminary data.</text>
</comment>
<keyword evidence="2" id="KW-0393">Immunoglobulin domain</keyword>
<feature type="transmembrane region" description="Helical" evidence="3">
    <location>
        <begin position="151"/>
        <end position="172"/>
    </location>
</feature>
<evidence type="ECO:0000256" key="1">
    <source>
        <dbReference type="ARBA" id="ARBA00023157"/>
    </source>
</evidence>
<dbReference type="FunFam" id="2.60.40.10:FF:000283">
    <property type="entry name" value="Immunoglobulin kappa constant"/>
    <property type="match status" value="1"/>
</dbReference>
<organism evidence="5 6">
    <name type="scientific">Hemibagrus wyckioides</name>
    <dbReference type="NCBI Taxonomy" id="337641"/>
    <lineage>
        <taxon>Eukaryota</taxon>
        <taxon>Metazoa</taxon>
        <taxon>Chordata</taxon>
        <taxon>Craniata</taxon>
        <taxon>Vertebrata</taxon>
        <taxon>Euteleostomi</taxon>
        <taxon>Actinopterygii</taxon>
        <taxon>Neopterygii</taxon>
        <taxon>Teleostei</taxon>
        <taxon>Ostariophysi</taxon>
        <taxon>Siluriformes</taxon>
        <taxon>Bagridae</taxon>
        <taxon>Hemibagrus</taxon>
    </lineage>
</organism>
<dbReference type="SMART" id="SM00407">
    <property type="entry name" value="IGc1"/>
    <property type="match status" value="2"/>
</dbReference>
<dbReference type="Proteomes" id="UP000824219">
    <property type="component" value="Linkage Group LG09"/>
</dbReference>
<dbReference type="Gene3D" id="2.60.40.10">
    <property type="entry name" value="Immunoglobulins"/>
    <property type="match status" value="2"/>
</dbReference>
<feature type="domain" description="Ig-like" evidence="4">
    <location>
        <begin position="218"/>
        <end position="324"/>
    </location>
</feature>
<reference evidence="5 6" key="1">
    <citation type="submission" date="2021-06" db="EMBL/GenBank/DDBJ databases">
        <title>Chromosome-level genome assembly of the red-tail catfish (Hemibagrus wyckioides).</title>
        <authorList>
            <person name="Shao F."/>
        </authorList>
    </citation>
    <scope>NUCLEOTIDE SEQUENCE [LARGE SCALE GENOMIC DNA]</scope>
    <source>
        <strain evidence="5">EC202008001</strain>
        <tissue evidence="5">Blood</tissue>
    </source>
</reference>
<name>A0A9D3SR75_9TELE</name>
<dbReference type="InterPro" id="IPR036179">
    <property type="entry name" value="Ig-like_dom_sf"/>
</dbReference>
<feature type="domain" description="Ig-like" evidence="4">
    <location>
        <begin position="27"/>
        <end position="129"/>
    </location>
</feature>
<dbReference type="InterPro" id="IPR007110">
    <property type="entry name" value="Ig-like_dom"/>
</dbReference>
<dbReference type="InterPro" id="IPR050380">
    <property type="entry name" value="Immune_Resp_Modulators"/>
</dbReference>